<feature type="compositionally biased region" description="Polar residues" evidence="1">
    <location>
        <begin position="80"/>
        <end position="92"/>
    </location>
</feature>
<protein>
    <submittedName>
        <fullName evidence="2">Uncharacterized protein</fullName>
    </submittedName>
</protein>
<reference evidence="2" key="1">
    <citation type="journal article" date="2020" name="Stud. Mycol.">
        <title>101 Dothideomycetes genomes: a test case for predicting lifestyles and emergence of pathogens.</title>
        <authorList>
            <person name="Haridas S."/>
            <person name="Albert R."/>
            <person name="Binder M."/>
            <person name="Bloem J."/>
            <person name="Labutti K."/>
            <person name="Salamov A."/>
            <person name="Andreopoulos B."/>
            <person name="Baker S."/>
            <person name="Barry K."/>
            <person name="Bills G."/>
            <person name="Bluhm B."/>
            <person name="Cannon C."/>
            <person name="Castanera R."/>
            <person name="Culley D."/>
            <person name="Daum C."/>
            <person name="Ezra D."/>
            <person name="Gonzalez J."/>
            <person name="Henrissat B."/>
            <person name="Kuo A."/>
            <person name="Liang C."/>
            <person name="Lipzen A."/>
            <person name="Lutzoni F."/>
            <person name="Magnuson J."/>
            <person name="Mondo S."/>
            <person name="Nolan M."/>
            <person name="Ohm R."/>
            <person name="Pangilinan J."/>
            <person name="Park H.-J."/>
            <person name="Ramirez L."/>
            <person name="Alfaro M."/>
            <person name="Sun H."/>
            <person name="Tritt A."/>
            <person name="Yoshinaga Y."/>
            <person name="Zwiers L.-H."/>
            <person name="Turgeon B."/>
            <person name="Goodwin S."/>
            <person name="Spatafora J."/>
            <person name="Crous P."/>
            <person name="Grigoriev I."/>
        </authorList>
    </citation>
    <scope>NUCLEOTIDE SEQUENCE</scope>
    <source>
        <strain evidence="2">CBS 161.51</strain>
    </source>
</reference>
<dbReference type="Proteomes" id="UP000800038">
    <property type="component" value="Unassembled WGS sequence"/>
</dbReference>
<evidence type="ECO:0000256" key="1">
    <source>
        <dbReference type="SAM" id="MobiDB-lite"/>
    </source>
</evidence>
<proteinExistence type="predicted"/>
<feature type="compositionally biased region" description="Basic residues" evidence="1">
    <location>
        <begin position="64"/>
        <end position="79"/>
    </location>
</feature>
<gene>
    <name evidence="2" type="ORF">EJ02DRAFT_30372</name>
</gene>
<keyword evidence="3" id="KW-1185">Reference proteome</keyword>
<feature type="compositionally biased region" description="Basic residues" evidence="1">
    <location>
        <begin position="106"/>
        <end position="117"/>
    </location>
</feature>
<sequence>MIYLPIIPELLFTQQQACVQRAREKDEREKKRIQERKEIDERKAERERKKHKCNSQKALQTTQKGKRKASQKAAPRKKQNCGSAAVQSSSVAHEQPSAPAPTLNSRGRKILQPRKFW</sequence>
<dbReference type="EMBL" id="ML976111">
    <property type="protein sequence ID" value="KAF1938238.1"/>
    <property type="molecule type" value="Genomic_DNA"/>
</dbReference>
<dbReference type="OrthoDB" id="3788048at2759"/>
<accession>A0A6A5SF92</accession>
<feature type="compositionally biased region" description="Basic and acidic residues" evidence="1">
    <location>
        <begin position="22"/>
        <end position="47"/>
    </location>
</feature>
<name>A0A6A5SF92_9PLEO</name>
<organism evidence="2 3">
    <name type="scientific">Clathrospora elynae</name>
    <dbReference type="NCBI Taxonomy" id="706981"/>
    <lineage>
        <taxon>Eukaryota</taxon>
        <taxon>Fungi</taxon>
        <taxon>Dikarya</taxon>
        <taxon>Ascomycota</taxon>
        <taxon>Pezizomycotina</taxon>
        <taxon>Dothideomycetes</taxon>
        <taxon>Pleosporomycetidae</taxon>
        <taxon>Pleosporales</taxon>
        <taxon>Diademaceae</taxon>
        <taxon>Clathrospora</taxon>
    </lineage>
</organism>
<feature type="region of interest" description="Disordered" evidence="1">
    <location>
        <begin position="22"/>
        <end position="117"/>
    </location>
</feature>
<evidence type="ECO:0000313" key="3">
    <source>
        <dbReference type="Proteomes" id="UP000800038"/>
    </source>
</evidence>
<dbReference type="AlphaFoldDB" id="A0A6A5SF92"/>
<evidence type="ECO:0000313" key="2">
    <source>
        <dbReference type="EMBL" id="KAF1938238.1"/>
    </source>
</evidence>